<keyword evidence="3" id="KW-0813">Transport</keyword>
<dbReference type="PRINTS" id="PR01651">
    <property type="entry name" value="SECGEXPORT"/>
</dbReference>
<dbReference type="GO" id="GO:0016020">
    <property type="term" value="C:membrane"/>
    <property type="evidence" value="ECO:0007669"/>
    <property type="project" value="UniProtKB-SubCell"/>
</dbReference>
<keyword evidence="6" id="KW-1133">Transmembrane helix</keyword>
<evidence type="ECO:0000256" key="2">
    <source>
        <dbReference type="ARBA" id="ARBA00008445"/>
    </source>
</evidence>
<sequence>MKTLLLIGLILDGIIFIASVLLQSPKGGGLGLGLGGASAGGNEYGSKKTME</sequence>
<protein>
    <submittedName>
        <fullName evidence="9">Protein translocase subunit</fullName>
    </submittedName>
</protein>
<evidence type="ECO:0000313" key="9">
    <source>
        <dbReference type="EMBL" id="DAD66095.1"/>
    </source>
</evidence>
<proteinExistence type="inferred from homology"/>
<evidence type="ECO:0000256" key="4">
    <source>
        <dbReference type="ARBA" id="ARBA00022692"/>
    </source>
</evidence>
<evidence type="ECO:0000256" key="6">
    <source>
        <dbReference type="ARBA" id="ARBA00022989"/>
    </source>
</evidence>
<evidence type="ECO:0000256" key="7">
    <source>
        <dbReference type="ARBA" id="ARBA00023010"/>
    </source>
</evidence>
<keyword evidence="7" id="KW-0811">Translocation</keyword>
<comment type="similarity">
    <text evidence="2">Belongs to the SecG family.</text>
</comment>
<comment type="subcellular location">
    <subcellularLocation>
        <location evidence="1">Membrane</location>
        <topology evidence="1">Multi-pass membrane protein</topology>
    </subcellularLocation>
</comment>
<evidence type="ECO:0000256" key="5">
    <source>
        <dbReference type="ARBA" id="ARBA00022927"/>
    </source>
</evidence>
<dbReference type="GO" id="GO:0015450">
    <property type="term" value="F:protein-transporting ATPase activity"/>
    <property type="evidence" value="ECO:0007669"/>
    <property type="project" value="InterPro"/>
</dbReference>
<evidence type="ECO:0000256" key="1">
    <source>
        <dbReference type="ARBA" id="ARBA00004141"/>
    </source>
</evidence>
<keyword evidence="8" id="KW-0472">Membrane</keyword>
<dbReference type="GO" id="GO:0009306">
    <property type="term" value="P:protein secretion"/>
    <property type="evidence" value="ECO:0007669"/>
    <property type="project" value="InterPro"/>
</dbReference>
<evidence type="ECO:0000256" key="3">
    <source>
        <dbReference type="ARBA" id="ARBA00022448"/>
    </source>
</evidence>
<dbReference type="NCBIfam" id="TIGR00810">
    <property type="entry name" value="secG"/>
    <property type="match status" value="1"/>
</dbReference>
<evidence type="ECO:0000256" key="8">
    <source>
        <dbReference type="ARBA" id="ARBA00023136"/>
    </source>
</evidence>
<dbReference type="EMBL" id="BK014654">
    <property type="protein sequence ID" value="DAD66095.1"/>
    <property type="molecule type" value="Genomic_DNA"/>
</dbReference>
<accession>A0A8S5L860</accession>
<dbReference type="Pfam" id="PF03840">
    <property type="entry name" value="SecG"/>
    <property type="match status" value="1"/>
</dbReference>
<organism evidence="9">
    <name type="scientific">Siphoviridae sp. ctzpQ31</name>
    <dbReference type="NCBI Taxonomy" id="2823613"/>
    <lineage>
        <taxon>Viruses</taxon>
        <taxon>Duplodnaviria</taxon>
        <taxon>Heunggongvirae</taxon>
        <taxon>Uroviricota</taxon>
        <taxon>Caudoviricetes</taxon>
    </lineage>
</organism>
<name>A0A8S5L860_9CAUD</name>
<keyword evidence="5" id="KW-0653">Protein transport</keyword>
<reference evidence="9" key="1">
    <citation type="journal article" date="2021" name="Proc. Natl. Acad. Sci. U.S.A.">
        <title>A Catalog of Tens of Thousands of Viruses from Human Metagenomes Reveals Hidden Associations with Chronic Diseases.</title>
        <authorList>
            <person name="Tisza M.J."/>
            <person name="Buck C.B."/>
        </authorList>
    </citation>
    <scope>NUCLEOTIDE SEQUENCE</scope>
    <source>
        <strain evidence="9">CtzpQ31</strain>
    </source>
</reference>
<dbReference type="InterPro" id="IPR004692">
    <property type="entry name" value="SecG"/>
</dbReference>
<keyword evidence="4" id="KW-0812">Transmembrane</keyword>